<evidence type="ECO:0000256" key="5">
    <source>
        <dbReference type="SAM" id="MobiDB-lite"/>
    </source>
</evidence>
<feature type="domain" description="DNA mismatch repair protein S5" evidence="7">
    <location>
        <begin position="209"/>
        <end position="327"/>
    </location>
</feature>
<evidence type="ECO:0000313" key="8">
    <source>
        <dbReference type="EMBL" id="RRG18865.1"/>
    </source>
</evidence>
<dbReference type="Gene3D" id="3.30.1540.20">
    <property type="entry name" value="MutL, C-terminal domain, dimerisation subdomain"/>
    <property type="match status" value="1"/>
</dbReference>
<dbReference type="SUPFAM" id="SSF118116">
    <property type="entry name" value="DNA mismatch repair protein MutL"/>
    <property type="match status" value="1"/>
</dbReference>
<dbReference type="SMART" id="SM01340">
    <property type="entry name" value="DNA_mis_repair"/>
    <property type="match status" value="1"/>
</dbReference>
<dbReference type="Pfam" id="PF13589">
    <property type="entry name" value="HATPase_c_3"/>
    <property type="match status" value="1"/>
</dbReference>
<dbReference type="Gene3D" id="3.30.1370.100">
    <property type="entry name" value="MutL, C-terminal domain, regulatory subdomain"/>
    <property type="match status" value="1"/>
</dbReference>
<dbReference type="Pfam" id="PF01119">
    <property type="entry name" value="DNA_mis_repair"/>
    <property type="match status" value="1"/>
</dbReference>
<dbReference type="HAMAP" id="MF_00149">
    <property type="entry name" value="DNA_mis_repair"/>
    <property type="match status" value="1"/>
</dbReference>
<dbReference type="GO" id="GO:0004519">
    <property type="term" value="F:endonuclease activity"/>
    <property type="evidence" value="ECO:0007669"/>
    <property type="project" value="UniProtKB-KW"/>
</dbReference>
<dbReference type="GO" id="GO:0032300">
    <property type="term" value="C:mismatch repair complex"/>
    <property type="evidence" value="ECO:0007669"/>
    <property type="project" value="InterPro"/>
</dbReference>
<comment type="function">
    <text evidence="4">This protein is involved in the repair of mismatches in DNA. It is required for dam-dependent methyl-directed DNA mismatch repair. May act as a 'molecular matchmaker', a protein that promotes the formation of a stable complex between two or more DNA-binding proteins in an ATP-dependent manner without itself being part of a final effector complex.</text>
</comment>
<keyword evidence="8" id="KW-0378">Hydrolase</keyword>
<evidence type="ECO:0000256" key="3">
    <source>
        <dbReference type="ARBA" id="ARBA00023204"/>
    </source>
</evidence>
<dbReference type="SUPFAM" id="SSF55874">
    <property type="entry name" value="ATPase domain of HSP90 chaperone/DNA topoisomerase II/histidine kinase"/>
    <property type="match status" value="1"/>
</dbReference>
<dbReference type="SUPFAM" id="SSF54211">
    <property type="entry name" value="Ribosomal protein S5 domain 2-like"/>
    <property type="match status" value="1"/>
</dbReference>
<dbReference type="Pfam" id="PF08676">
    <property type="entry name" value="MutL_C"/>
    <property type="match status" value="1"/>
</dbReference>
<evidence type="ECO:0000256" key="2">
    <source>
        <dbReference type="ARBA" id="ARBA00022763"/>
    </source>
</evidence>
<evidence type="ECO:0000256" key="4">
    <source>
        <dbReference type="HAMAP-Rule" id="MF_00149"/>
    </source>
</evidence>
<protein>
    <recommendedName>
        <fullName evidence="4">DNA mismatch repair protein MutL</fullName>
    </recommendedName>
</protein>
<dbReference type="InterPro" id="IPR014790">
    <property type="entry name" value="MutL_C"/>
</dbReference>
<dbReference type="Gene3D" id="3.30.565.10">
    <property type="entry name" value="Histidine kinase-like ATPase, C-terminal domain"/>
    <property type="match status" value="1"/>
</dbReference>
<dbReference type="RefSeq" id="WP_124942801.1">
    <property type="nucleotide sequence ID" value="NZ_RHGY01000001.1"/>
</dbReference>
<feature type="region of interest" description="Disordered" evidence="5">
    <location>
        <begin position="373"/>
        <end position="392"/>
    </location>
</feature>
<dbReference type="InterPro" id="IPR013507">
    <property type="entry name" value="DNA_mismatch_S5_2-like"/>
</dbReference>
<dbReference type="EMBL" id="RHGY01000001">
    <property type="protein sequence ID" value="RRG18865.1"/>
    <property type="molecule type" value="Genomic_DNA"/>
</dbReference>
<keyword evidence="3 4" id="KW-0234">DNA repair</keyword>
<reference evidence="8 9" key="1">
    <citation type="submission" date="2018-10" db="EMBL/GenBank/DDBJ databases">
        <title>Draft genome sequence of Weissella viridescens UCO-SMC3.</title>
        <authorList>
            <person name="Garcia-Cancino A."/>
            <person name="Espinoza-Monje M."/>
            <person name="Albarracin L."/>
            <person name="Garcia-Castillo V."/>
            <person name="Campos-Martin J."/>
            <person name="Nakano Y."/>
            <person name="Guitierrez-Zamorano C."/>
            <person name="Ikeda-Ohtsubo W."/>
            <person name="Morita H."/>
            <person name="Kitazawa H."/>
            <person name="Villena J."/>
        </authorList>
    </citation>
    <scope>NUCLEOTIDE SEQUENCE [LARGE SCALE GENOMIC DNA]</scope>
    <source>
        <strain evidence="8 9">UCO-SMC3</strain>
    </source>
</reference>
<sequence length="671" mass="74975">MNQIQVLSENLSNQIAAGEVIERPASVVKELAENAIDAQAQHIDILIEDAGIKSMRVIDDGVGIPEADVLKAFERHATSKITSRHDLFRINSLGFRGEALPSIASVSDVILKTATADQEAGKLVHIRGGEVQEETGTTARKGTDITVNDVFYNTPARLKYLKSQSTELSKIVDVVNRLALSHPDISFHLVHQKKELLRTSGNGELQQVVAAVYGIQQARKMIAFSAEDDDFKINGLTSLPELTRANRSYISLIINGRYIKNYQLSNAVVKGYGSKLMVGRFPISVLEIEMDPLLIDVNVHPQKHEVRLSKETELVALIEKTIYDRIAQENLIPNAYQNYLGEAKSTDDTEFVNQLNETSAPFRSERVAPVDVAETPTPTSAPEPVPTSTVEPEPLHIPEATIEPITVTTQADLTQTEVQSFAARYAHPASAFDEVAVDTAVSGPVYAGQQEELDFQTSDQTDRTGLPELNYFGQMHGTFLFAQGPEGLYMIDQHAAQERIKYEYYRDEIAKEGLESQRLLVPIVLEYATADALKISGQLAELAELGIHLEPFGTNTFIMHDHPAWFPVGQEEATVREMIDWLLRDGALTLAQFRERTAIMMACKRSIKAHWTLNDYEAQGLLDQLRETKNPYNCPHGRPVMVTFTMSDMEKMFKRIQDSHESWVEYDEHPF</sequence>
<dbReference type="SMART" id="SM00853">
    <property type="entry name" value="MutL_C"/>
    <property type="match status" value="1"/>
</dbReference>
<dbReference type="CDD" id="cd16926">
    <property type="entry name" value="HATPase_MutL-MLH-PMS-like"/>
    <property type="match status" value="1"/>
</dbReference>
<evidence type="ECO:0000259" key="6">
    <source>
        <dbReference type="SMART" id="SM00853"/>
    </source>
</evidence>
<dbReference type="InterPro" id="IPR042120">
    <property type="entry name" value="MutL_C_dimsub"/>
</dbReference>
<dbReference type="Proteomes" id="UP000275836">
    <property type="component" value="Unassembled WGS sequence"/>
</dbReference>
<keyword evidence="2 4" id="KW-0227">DNA damage</keyword>
<dbReference type="PANTHER" id="PTHR10073">
    <property type="entry name" value="DNA MISMATCH REPAIR PROTEIN MLH, PMS, MUTL"/>
    <property type="match status" value="1"/>
</dbReference>
<dbReference type="PANTHER" id="PTHR10073:SF12">
    <property type="entry name" value="DNA MISMATCH REPAIR PROTEIN MLH1"/>
    <property type="match status" value="1"/>
</dbReference>
<feature type="domain" description="MutL C-terminal dimerisation" evidence="6">
    <location>
        <begin position="471"/>
        <end position="613"/>
    </location>
</feature>
<dbReference type="InterPro" id="IPR002099">
    <property type="entry name" value="MutL/Mlh/PMS"/>
</dbReference>
<keyword evidence="8" id="KW-0255">Endonuclease</keyword>
<dbReference type="Gene3D" id="3.30.230.10">
    <property type="match status" value="1"/>
</dbReference>
<proteinExistence type="inferred from homology"/>
<dbReference type="InterPro" id="IPR038973">
    <property type="entry name" value="MutL/Mlh/Pms-like"/>
</dbReference>
<dbReference type="InterPro" id="IPR020568">
    <property type="entry name" value="Ribosomal_Su5_D2-typ_SF"/>
</dbReference>
<dbReference type="CDD" id="cd00782">
    <property type="entry name" value="MutL_Trans"/>
    <property type="match status" value="1"/>
</dbReference>
<dbReference type="PROSITE" id="PS00058">
    <property type="entry name" value="DNA_MISMATCH_REPAIR_1"/>
    <property type="match status" value="1"/>
</dbReference>
<dbReference type="InterPro" id="IPR014721">
    <property type="entry name" value="Ribsml_uS5_D2-typ_fold_subgr"/>
</dbReference>
<dbReference type="InterPro" id="IPR020667">
    <property type="entry name" value="DNA_mismatch_repair_MutL"/>
</dbReference>
<accession>A0A3P2RH36</accession>
<dbReference type="FunFam" id="3.30.565.10:FF:000003">
    <property type="entry name" value="DNA mismatch repair endonuclease MutL"/>
    <property type="match status" value="1"/>
</dbReference>
<dbReference type="NCBIfam" id="NF000950">
    <property type="entry name" value="PRK00095.1-3"/>
    <property type="match status" value="1"/>
</dbReference>
<dbReference type="InterPro" id="IPR014762">
    <property type="entry name" value="DNA_mismatch_repair_CS"/>
</dbReference>
<evidence type="ECO:0000313" key="9">
    <source>
        <dbReference type="Proteomes" id="UP000275836"/>
    </source>
</evidence>
<comment type="caution">
    <text evidence="8">The sequence shown here is derived from an EMBL/GenBank/DDBJ whole genome shotgun (WGS) entry which is preliminary data.</text>
</comment>
<dbReference type="InterPro" id="IPR036890">
    <property type="entry name" value="HATPase_C_sf"/>
</dbReference>
<comment type="similarity">
    <text evidence="1 4">Belongs to the DNA mismatch repair MutL/HexB family.</text>
</comment>
<gene>
    <name evidence="4 8" type="primary">mutL</name>
    <name evidence="8" type="ORF">D3P96_02445</name>
</gene>
<dbReference type="GO" id="GO:0005524">
    <property type="term" value="F:ATP binding"/>
    <property type="evidence" value="ECO:0007669"/>
    <property type="project" value="InterPro"/>
</dbReference>
<dbReference type="GO" id="GO:0016887">
    <property type="term" value="F:ATP hydrolysis activity"/>
    <property type="evidence" value="ECO:0007669"/>
    <property type="project" value="InterPro"/>
</dbReference>
<name>A0A3P2RH36_WEIVI</name>
<keyword evidence="8" id="KW-0540">Nuclease</keyword>
<dbReference type="GO" id="GO:0030983">
    <property type="term" value="F:mismatched DNA binding"/>
    <property type="evidence" value="ECO:0007669"/>
    <property type="project" value="InterPro"/>
</dbReference>
<dbReference type="OrthoDB" id="9763467at2"/>
<organism evidence="8 9">
    <name type="scientific">Weissella viridescens</name>
    <name type="common">Lactobacillus viridescens</name>
    <dbReference type="NCBI Taxonomy" id="1629"/>
    <lineage>
        <taxon>Bacteria</taxon>
        <taxon>Bacillati</taxon>
        <taxon>Bacillota</taxon>
        <taxon>Bacilli</taxon>
        <taxon>Lactobacillales</taxon>
        <taxon>Lactobacillaceae</taxon>
        <taxon>Weissella</taxon>
    </lineage>
</organism>
<dbReference type="GO" id="GO:0006298">
    <property type="term" value="P:mismatch repair"/>
    <property type="evidence" value="ECO:0007669"/>
    <property type="project" value="UniProtKB-UniRule"/>
</dbReference>
<dbReference type="GO" id="GO:0140664">
    <property type="term" value="F:ATP-dependent DNA damage sensor activity"/>
    <property type="evidence" value="ECO:0007669"/>
    <property type="project" value="InterPro"/>
</dbReference>
<dbReference type="InterPro" id="IPR037198">
    <property type="entry name" value="MutL_C_sf"/>
</dbReference>
<evidence type="ECO:0000259" key="7">
    <source>
        <dbReference type="SMART" id="SM01340"/>
    </source>
</evidence>
<dbReference type="NCBIfam" id="TIGR00585">
    <property type="entry name" value="mutl"/>
    <property type="match status" value="1"/>
</dbReference>
<evidence type="ECO:0000256" key="1">
    <source>
        <dbReference type="ARBA" id="ARBA00006082"/>
    </source>
</evidence>
<dbReference type="AlphaFoldDB" id="A0A3P2RH36"/>
<dbReference type="InterPro" id="IPR042121">
    <property type="entry name" value="MutL_C_regsub"/>
</dbReference>